<reference evidence="3" key="1">
    <citation type="submission" date="2020-03" db="EMBL/GenBank/DDBJ databases">
        <title>The deep terrestrial virosphere.</title>
        <authorList>
            <person name="Holmfeldt K."/>
            <person name="Nilsson E."/>
            <person name="Simone D."/>
            <person name="Lopez-Fernandez M."/>
            <person name="Wu X."/>
            <person name="de Brujin I."/>
            <person name="Lundin D."/>
            <person name="Andersson A."/>
            <person name="Bertilsson S."/>
            <person name="Dopson M."/>
        </authorList>
    </citation>
    <scope>NUCLEOTIDE SEQUENCE</scope>
    <source>
        <strain evidence="3">MM415A00183</strain>
        <strain evidence="2">MM415B00339</strain>
    </source>
</reference>
<gene>
    <name evidence="3" type="ORF">MM415A00183_0046</name>
    <name evidence="2" type="ORF">MM415B00339_0011</name>
</gene>
<organism evidence="3">
    <name type="scientific">viral metagenome</name>
    <dbReference type="NCBI Taxonomy" id="1070528"/>
    <lineage>
        <taxon>unclassified sequences</taxon>
        <taxon>metagenomes</taxon>
        <taxon>organismal metagenomes</taxon>
    </lineage>
</organism>
<dbReference type="AlphaFoldDB" id="A0A6M3KRB9"/>
<sequence length="197" mass="22727">MHYEEYVLPSMEIIALYIGLATVIGSIVGAFISTLLGRFQTVSSFRQDWINSLRLTFAEILLQCEKYTDIAYQDNSEAYLEKIELVRAISKVKLFLNINEELSSSLIGKIENIPKDFMGKKGGTDDFAIIKPEIEILMQNILKEEWNRVRDGEIIWKLKKFSKAGNFLKSNSYPRWQIIFLFLLLLALEYLLLCTAL</sequence>
<keyword evidence="1" id="KW-1133">Transmembrane helix</keyword>
<feature type="transmembrane region" description="Helical" evidence="1">
    <location>
        <begin position="176"/>
        <end position="193"/>
    </location>
</feature>
<evidence type="ECO:0000313" key="2">
    <source>
        <dbReference type="EMBL" id="QJA66702.1"/>
    </source>
</evidence>
<protein>
    <submittedName>
        <fullName evidence="3">Uncharacterized protein</fullName>
    </submittedName>
</protein>
<dbReference type="EMBL" id="MT141559">
    <property type="protein sequence ID" value="QJA66702.1"/>
    <property type="molecule type" value="Genomic_DNA"/>
</dbReference>
<evidence type="ECO:0000256" key="1">
    <source>
        <dbReference type="SAM" id="Phobius"/>
    </source>
</evidence>
<dbReference type="EMBL" id="MT142531">
    <property type="protein sequence ID" value="QJA84579.1"/>
    <property type="molecule type" value="Genomic_DNA"/>
</dbReference>
<keyword evidence="1" id="KW-0812">Transmembrane</keyword>
<accession>A0A6M3KRB9</accession>
<evidence type="ECO:0000313" key="3">
    <source>
        <dbReference type="EMBL" id="QJA84579.1"/>
    </source>
</evidence>
<proteinExistence type="predicted"/>
<feature type="transmembrane region" description="Helical" evidence="1">
    <location>
        <begin position="14"/>
        <end position="36"/>
    </location>
</feature>
<name>A0A6M3KRB9_9ZZZZ</name>
<keyword evidence="1" id="KW-0472">Membrane</keyword>